<dbReference type="GO" id="GO:0009036">
    <property type="term" value="F:type II site-specific deoxyribonuclease activity"/>
    <property type="evidence" value="ECO:0007669"/>
    <property type="project" value="UniProtKB-UniRule"/>
</dbReference>
<sequence>MNLDKKRIDYNKSEETFKYFMSSLKDSISGWDYFVKWKKVYKNLSEVEMSLNLLNYLLGKEKVEEEFKSLLKKYPDIIKAIPILLASRESCFQILKPIDDNEIKFDIEKYDLSNTVDLSENDIDRIVEFTKNTGILDIIKNKKVKNLVDYVLGVEVGLDSNGRKNRSGTSMENLVELFIKDLCNKYNYEYTVQATPNRIKEKWNLNVKVDKASRRFDFAIKTNNKLFLIETNYYSGGGSKLKATAGEYKTLYDLIISDGYEFIWITDGKGWLAASKSLQETFEHNKYLLNLNMIEEGILESILNESISI</sequence>
<comment type="similarity">
    <text evidence="1">Belongs to the DpnII type II restriction endonuclease family.</text>
</comment>
<dbReference type="REBASE" id="151741">
    <property type="entry name" value="Cis15098ORFDP"/>
</dbReference>
<comment type="catalytic activity">
    <reaction evidence="1">
        <text>Endonucleolytic cleavage of DNA to give specific double-stranded fragments with terminal 5'-phosphates.</text>
        <dbReference type="EC" id="3.1.21.4"/>
    </reaction>
</comment>
<dbReference type="Proteomes" id="UP000264883">
    <property type="component" value="Chromosome"/>
</dbReference>
<evidence type="ECO:0000313" key="4">
    <source>
        <dbReference type="Proteomes" id="UP000264883"/>
    </source>
</evidence>
<gene>
    <name evidence="3" type="ORF">BEN51_10520</name>
</gene>
<dbReference type="AlphaFoldDB" id="A0A343JEE3"/>
<evidence type="ECO:0000313" key="3">
    <source>
        <dbReference type="EMBL" id="ASW43901.1"/>
    </source>
</evidence>
<dbReference type="InterPro" id="IPR007637">
    <property type="entry name" value="Restrct_endonuc_II_DpnII-like"/>
</dbReference>
<dbReference type="InterPro" id="IPR021191">
    <property type="entry name" value="Restrct_endonuc_II_DpnII"/>
</dbReference>
<accession>A0A343JEE3</accession>
<feature type="domain" description="Restriction endonuclease type II DpnII-like" evidence="2">
    <location>
        <begin position="17"/>
        <end position="300"/>
    </location>
</feature>
<protein>
    <recommendedName>
        <fullName evidence="1">Type-2 restriction enzyme</fullName>
        <ecNumber evidence="1">3.1.21.4</ecNumber>
    </recommendedName>
</protein>
<evidence type="ECO:0000256" key="1">
    <source>
        <dbReference type="PIRNR" id="PIRNR016080"/>
    </source>
</evidence>
<dbReference type="GO" id="GO:0009307">
    <property type="term" value="P:DNA restriction-modification system"/>
    <property type="evidence" value="ECO:0007669"/>
    <property type="project" value="UniProtKB-UniRule"/>
</dbReference>
<dbReference type="GO" id="GO:0003677">
    <property type="term" value="F:DNA binding"/>
    <property type="evidence" value="ECO:0007669"/>
    <property type="project" value="UniProtKB-UniRule"/>
</dbReference>
<proteinExistence type="inferred from homology"/>
<dbReference type="OrthoDB" id="9771872at2"/>
<dbReference type="EMBL" id="CP016786">
    <property type="protein sequence ID" value="ASW43901.1"/>
    <property type="molecule type" value="Genomic_DNA"/>
</dbReference>
<name>A0A343JEE3_9CLOT</name>
<reference evidence="3 4" key="1">
    <citation type="submission" date="2016-08" db="EMBL/GenBank/DDBJ databases">
        <title>Complete Genome Sequence Of The Indigo Reducing Clostridium isatidis DSM15098.</title>
        <authorList>
            <person name="Little G.T."/>
            <person name="Minton N.P."/>
        </authorList>
    </citation>
    <scope>NUCLEOTIDE SEQUENCE [LARGE SCALE GENOMIC DNA]</scope>
    <source>
        <strain evidence="3 4">DSM 15098</strain>
    </source>
</reference>
<dbReference type="Pfam" id="PF04556">
    <property type="entry name" value="DpnII"/>
    <property type="match status" value="1"/>
</dbReference>
<keyword evidence="1" id="KW-0255">Endonuclease</keyword>
<keyword evidence="4" id="KW-1185">Reference proteome</keyword>
<keyword evidence="1" id="KW-0680">Restriction system</keyword>
<dbReference type="RefSeq" id="WP_119866037.1">
    <property type="nucleotide sequence ID" value="NZ_CP016786.1"/>
</dbReference>
<organism evidence="3 4">
    <name type="scientific">Clostridium isatidis</name>
    <dbReference type="NCBI Taxonomy" id="182773"/>
    <lineage>
        <taxon>Bacteria</taxon>
        <taxon>Bacillati</taxon>
        <taxon>Bacillota</taxon>
        <taxon>Clostridia</taxon>
        <taxon>Eubacteriales</taxon>
        <taxon>Clostridiaceae</taxon>
        <taxon>Clostridium</taxon>
    </lineage>
</organism>
<dbReference type="KEGG" id="cia:BEN51_10520"/>
<dbReference type="PIRSF" id="PIRSF016080">
    <property type="entry name" value="Restrict_endonuc_II_DpmII"/>
    <property type="match status" value="1"/>
</dbReference>
<comment type="function">
    <text evidence="1">A P subtype restriction enzyme that recognizes the double-stranded unmethylated sequence 5'-GATC-3'.</text>
</comment>
<keyword evidence="1" id="KW-0540">Nuclease</keyword>
<dbReference type="EC" id="3.1.21.4" evidence="1"/>
<keyword evidence="1" id="KW-0378">Hydrolase</keyword>
<evidence type="ECO:0000259" key="2">
    <source>
        <dbReference type="Pfam" id="PF04556"/>
    </source>
</evidence>